<name>A0A2H4PGY6_9CAUD</name>
<dbReference type="RefSeq" id="YP_009795738.1">
    <property type="nucleotide sequence ID" value="NC_047893.1"/>
</dbReference>
<dbReference type="InterPro" id="IPR016177">
    <property type="entry name" value="DNA-bd_dom_sf"/>
</dbReference>
<proteinExistence type="predicted"/>
<evidence type="ECO:0000313" key="2">
    <source>
        <dbReference type="EMBL" id="ATW61825.1"/>
    </source>
</evidence>
<dbReference type="SUPFAM" id="SSF54060">
    <property type="entry name" value="His-Me finger endonucleases"/>
    <property type="match status" value="1"/>
</dbReference>
<dbReference type="Gene3D" id="3.90.75.20">
    <property type="match status" value="1"/>
</dbReference>
<reference evidence="2 3" key="1">
    <citation type="journal article" date="2017" name="J. Ind. Microbiol. Biotechnol.">
        <title>A novel bacteriophage (DTL-Phage) in an industrial fermentation process and CRISPR-based acquired resistance.</title>
        <authorList>
            <person name="Halter M.C."/>
            <person name="Zahn J.A."/>
        </authorList>
    </citation>
    <scope>NUCLEOTIDE SEQUENCE [LARGE SCALE GENOMIC DNA]</scope>
</reference>
<accession>A0A2H4PGY6</accession>
<dbReference type="EMBL" id="MG050172">
    <property type="protein sequence ID" value="ATW61825.1"/>
    <property type="molecule type" value="Genomic_DNA"/>
</dbReference>
<keyword evidence="2" id="KW-0255">Endonuclease</keyword>
<dbReference type="GO" id="GO:0004519">
    <property type="term" value="F:endonuclease activity"/>
    <property type="evidence" value="ECO:0007669"/>
    <property type="project" value="UniProtKB-KW"/>
</dbReference>
<keyword evidence="2" id="KW-0378">Hydrolase</keyword>
<keyword evidence="2" id="KW-0540">Nuclease</keyword>
<dbReference type="KEGG" id="vg:54986102"/>
<dbReference type="SUPFAM" id="SSF54171">
    <property type="entry name" value="DNA-binding domain"/>
    <property type="match status" value="1"/>
</dbReference>
<feature type="domain" description="HNH nuclease" evidence="1">
    <location>
        <begin position="48"/>
        <end position="92"/>
    </location>
</feature>
<dbReference type="InterPro" id="IPR003615">
    <property type="entry name" value="HNH_nuc"/>
</dbReference>
<evidence type="ECO:0000259" key="1">
    <source>
        <dbReference type="Pfam" id="PF13392"/>
    </source>
</evidence>
<dbReference type="GeneID" id="54986102"/>
<dbReference type="Proteomes" id="UP000241499">
    <property type="component" value="Segment"/>
</dbReference>
<dbReference type="GO" id="GO:0003677">
    <property type="term" value="F:DNA binding"/>
    <property type="evidence" value="ECO:0007669"/>
    <property type="project" value="InterPro"/>
</dbReference>
<dbReference type="InterPro" id="IPR044925">
    <property type="entry name" value="His-Me_finger_sf"/>
</dbReference>
<dbReference type="Pfam" id="PF13392">
    <property type="entry name" value="HNH_3"/>
    <property type="match status" value="1"/>
</dbReference>
<protein>
    <submittedName>
        <fullName evidence="2">Putative endonuclease</fullName>
    </submittedName>
</protein>
<organism evidence="2 3">
    <name type="scientific">Escherichia phage DTL</name>
    <dbReference type="NCBI Taxonomy" id="2048061"/>
    <lineage>
        <taxon>Viruses</taxon>
        <taxon>Duplodnaviria</taxon>
        <taxon>Heunggongvirae</taxon>
        <taxon>Uroviricota</taxon>
        <taxon>Caudoviricetes</taxon>
        <taxon>Drexlerviridae</taxon>
        <taxon>Braunvirinae</taxon>
        <taxon>Loudonvirus</taxon>
        <taxon>Loudonvirus DTL</taxon>
    </lineage>
</organism>
<sequence>MEYKLYFNYDNGKLIWKVKKKSGNPGSEAGSVMRDGYIMVGLNRKLILAHRIVWEMLKGPIPEGMEIDHINHCRSDNRIENLRMVSKPINQRNRSRSKNNTSVFTGVCWSKSASKLVSSMKVNGKKIHLGSFDEIQDAIAARKSANQKYKFHKNHGE</sequence>
<evidence type="ECO:0000313" key="3">
    <source>
        <dbReference type="Proteomes" id="UP000241499"/>
    </source>
</evidence>
<keyword evidence="3" id="KW-1185">Reference proteome</keyword>